<dbReference type="EMBL" id="AP012057">
    <property type="protein sequence ID" value="BAN00902.1"/>
    <property type="molecule type" value="Genomic_DNA"/>
</dbReference>
<accession>A0A6C7E3L2</accession>
<name>A0A6C7E3L2_ILUCY</name>
<dbReference type="KEGG" id="aym:YM304_05880"/>
<reference evidence="1 2" key="1">
    <citation type="journal article" date="2013" name="Int. J. Syst. Evol. Microbiol.">
        <title>Ilumatobacter nonamiense sp. nov. and Ilumatobacter coccineum sp. nov., isolated from seashore sand.</title>
        <authorList>
            <person name="Matsumoto A."/>
            <person name="Kasai H."/>
            <person name="Matsuo Y."/>
            <person name="Shizuri Y."/>
            <person name="Ichikawa N."/>
            <person name="Fujita N."/>
            <person name="Omura S."/>
            <person name="Takahashi Y."/>
        </authorList>
    </citation>
    <scope>NUCLEOTIDE SEQUENCE [LARGE SCALE GENOMIC DNA]</scope>
    <source>
        <strain evidence="2">NBRC 103263 / KCTC 29153 / YM16-304</strain>
    </source>
</reference>
<proteinExistence type="predicted"/>
<dbReference type="RefSeq" id="WP_015440150.1">
    <property type="nucleotide sequence ID" value="NC_020520.1"/>
</dbReference>
<keyword evidence="2" id="KW-1185">Reference proteome</keyword>
<protein>
    <submittedName>
        <fullName evidence="1">Uncharacterized protein</fullName>
    </submittedName>
</protein>
<gene>
    <name evidence="1" type="ORF">YM304_05880</name>
</gene>
<sequence length="150" mass="16301">MRPRNDRRQQHIVVASDDHVQASRVGLSLARRLHRPFLDGTATPEAMLAASDSDAESTPRDAVCAWFHTATRTSCGAVVATPAFVLGRRTDDSGDTDVWVVRLDGDPDDVGDADAHSDTDTGVDVRLAVRHDDVDQVVDRIVTAWNAIDT</sequence>
<organism evidence="1 2">
    <name type="scientific">Ilumatobacter coccineus (strain NBRC 103263 / KCTC 29153 / YM16-304)</name>
    <dbReference type="NCBI Taxonomy" id="1313172"/>
    <lineage>
        <taxon>Bacteria</taxon>
        <taxon>Bacillati</taxon>
        <taxon>Actinomycetota</taxon>
        <taxon>Acidimicrobiia</taxon>
        <taxon>Acidimicrobiales</taxon>
        <taxon>Ilumatobacteraceae</taxon>
        <taxon>Ilumatobacter</taxon>
    </lineage>
</organism>
<dbReference type="AlphaFoldDB" id="A0A6C7E3L2"/>
<evidence type="ECO:0000313" key="2">
    <source>
        <dbReference type="Proteomes" id="UP000011863"/>
    </source>
</evidence>
<dbReference type="Proteomes" id="UP000011863">
    <property type="component" value="Chromosome"/>
</dbReference>
<evidence type="ECO:0000313" key="1">
    <source>
        <dbReference type="EMBL" id="BAN00902.1"/>
    </source>
</evidence>